<keyword evidence="1" id="KW-1133">Transmembrane helix</keyword>
<name>A0A976RXC6_9VIRU</name>
<sequence>MYRLYLLLSKFLITINLSHSVPINQYQYDTTLNHVYDIFDETFQKQISDNLIAPLDYFTMFVAPVFHPKCIYATIENILTESNYHMPTDCGMPLTVTVHDSTFSKSIVDIGTQACSQYNRKKCNPPLHQYKFVEDFKGKMILSNNIQYAKYGGTVNFYLDTTILNEIIVLKDEMTDELYWITKYCSKFMTVTSDYRLFMLGAGIHYYDAANKQFCITDYSNICKPIGPFKHVTSFYRSLPIYITIYTSIPINHTVKINKDLTYSMPYDEHNSVLVDSNLQFTTITGSIRKPQPIYQCVTYHTVPLSSIFHLDAIIEIVETKFISYCHNLQNYFSAFMFHIYDWLIGKLFKIFTISSFLSFDIIILFLYLIVYNNNYYTVGFVIAIHAILKYILYM</sequence>
<proteinExistence type="evidence at transcript level"/>
<keyword evidence="1" id="KW-0812">Transmembrane</keyword>
<evidence type="ECO:0000256" key="1">
    <source>
        <dbReference type="SAM" id="Phobius"/>
    </source>
</evidence>
<keyword evidence="1" id="KW-0472">Membrane</keyword>
<reference evidence="2" key="1">
    <citation type="submission" date="2021-01" db="EMBL/GenBank/DDBJ databases">
        <authorList>
            <person name="Lu g."/>
            <person name="Ye z."/>
        </authorList>
    </citation>
    <scope>NUCLEOTIDE SEQUENCE</scope>
    <source>
        <strain evidence="2">RST1</strain>
    </source>
</reference>
<accession>A0A976RXC6</accession>
<feature type="transmembrane region" description="Helical" evidence="1">
    <location>
        <begin position="376"/>
        <end position="394"/>
    </location>
</feature>
<evidence type="ECO:0000313" key="2">
    <source>
        <dbReference type="EMBL" id="UTQ79682.1"/>
    </source>
</evidence>
<organism evidence="2">
    <name type="scientific">Barley aphid RNA virus 4 iso RP1</name>
    <dbReference type="NCBI Taxonomy" id="2961863"/>
    <lineage>
        <taxon>Viruses</taxon>
        <taxon>Riboviria</taxon>
    </lineage>
</organism>
<protein>
    <submittedName>
        <fullName evidence="2">Uncharacterized protein</fullName>
    </submittedName>
</protein>
<dbReference type="EMBL" id="MW528427">
    <property type="protein sequence ID" value="UTQ79682.1"/>
    <property type="molecule type" value="mRNA"/>
</dbReference>
<feature type="transmembrane region" description="Helical" evidence="1">
    <location>
        <begin position="352"/>
        <end position="370"/>
    </location>
</feature>